<organism evidence="1 2">
    <name type="scientific">Vaccinium darrowii</name>
    <dbReference type="NCBI Taxonomy" id="229202"/>
    <lineage>
        <taxon>Eukaryota</taxon>
        <taxon>Viridiplantae</taxon>
        <taxon>Streptophyta</taxon>
        <taxon>Embryophyta</taxon>
        <taxon>Tracheophyta</taxon>
        <taxon>Spermatophyta</taxon>
        <taxon>Magnoliopsida</taxon>
        <taxon>eudicotyledons</taxon>
        <taxon>Gunneridae</taxon>
        <taxon>Pentapetalae</taxon>
        <taxon>asterids</taxon>
        <taxon>Ericales</taxon>
        <taxon>Ericaceae</taxon>
        <taxon>Vaccinioideae</taxon>
        <taxon>Vaccinieae</taxon>
        <taxon>Vaccinium</taxon>
    </lineage>
</organism>
<gene>
    <name evidence="1" type="ORF">Vadar_013497</name>
</gene>
<sequence>MPSILTVNVMYTQTGWNFVLETSVEEGLCKAVACMWIDYTADDYDNASFAKKLNEFRKYMIETNNSDDAEFAKARHAIEKYGFKHTLKCIASTRSIPE</sequence>
<accession>A0ACB7YMJ9</accession>
<evidence type="ECO:0000313" key="2">
    <source>
        <dbReference type="Proteomes" id="UP000828048"/>
    </source>
</evidence>
<protein>
    <submittedName>
        <fullName evidence="1">Uncharacterized protein</fullName>
    </submittedName>
</protein>
<name>A0ACB7YMJ9_9ERIC</name>
<dbReference type="EMBL" id="CM037161">
    <property type="protein sequence ID" value="KAH7854413.1"/>
    <property type="molecule type" value="Genomic_DNA"/>
</dbReference>
<evidence type="ECO:0000313" key="1">
    <source>
        <dbReference type="EMBL" id="KAH7854413.1"/>
    </source>
</evidence>
<comment type="caution">
    <text evidence="1">The sequence shown here is derived from an EMBL/GenBank/DDBJ whole genome shotgun (WGS) entry which is preliminary data.</text>
</comment>
<proteinExistence type="predicted"/>
<reference evidence="1 2" key="1">
    <citation type="journal article" date="2021" name="Hortic Res">
        <title>High-quality reference genome and annotation aids understanding of berry development for evergreen blueberry (Vaccinium darrowii).</title>
        <authorList>
            <person name="Yu J."/>
            <person name="Hulse-Kemp A.M."/>
            <person name="Babiker E."/>
            <person name="Staton M."/>
        </authorList>
    </citation>
    <scope>NUCLEOTIDE SEQUENCE [LARGE SCALE GENOMIC DNA]</scope>
    <source>
        <strain evidence="2">cv. NJ 8807/NJ 8810</strain>
        <tissue evidence="1">Young leaf</tissue>
    </source>
</reference>
<dbReference type="Proteomes" id="UP000828048">
    <property type="component" value="Chromosome 11"/>
</dbReference>
<keyword evidence="2" id="KW-1185">Reference proteome</keyword>